<organism evidence="1 2">
    <name type="scientific">Armillaria luteobubalina</name>
    <dbReference type="NCBI Taxonomy" id="153913"/>
    <lineage>
        <taxon>Eukaryota</taxon>
        <taxon>Fungi</taxon>
        <taxon>Dikarya</taxon>
        <taxon>Basidiomycota</taxon>
        <taxon>Agaricomycotina</taxon>
        <taxon>Agaricomycetes</taxon>
        <taxon>Agaricomycetidae</taxon>
        <taxon>Agaricales</taxon>
        <taxon>Marasmiineae</taxon>
        <taxon>Physalacriaceae</taxon>
        <taxon>Armillaria</taxon>
    </lineage>
</organism>
<name>A0AA39QBN7_9AGAR</name>
<dbReference type="EMBL" id="JAUEPU010000009">
    <property type="protein sequence ID" value="KAK0499516.1"/>
    <property type="molecule type" value="Genomic_DNA"/>
</dbReference>
<dbReference type="AlphaFoldDB" id="A0AA39QBN7"/>
<keyword evidence="2" id="KW-1185">Reference proteome</keyword>
<sequence>MELIIYEVWNLQLCPRARRASMRVSHAWMATFMRISLEDLRITDLPIPITFRSTYSKTKKSIACQHFDSQSYLENHCRSMTVYINISHINRYFRPLRLVRTGLWDALNRTASALHYHGLFLEFCHDLPVLRHVHLRYYNRLPLDYCNHRDTYRFYSFPATVTDLEITHTFDDFNKFPDQVYDSRSDLYIRRYKRDLFFCEFPWKLPHIRRLIVRGGHVPLVLTVALWAKGLEEITTDIDSKQVIQDLQSLNLPTIRVTRCSPPSR</sequence>
<protein>
    <submittedName>
        <fullName evidence="1">Uncharacterized protein</fullName>
    </submittedName>
</protein>
<evidence type="ECO:0000313" key="1">
    <source>
        <dbReference type="EMBL" id="KAK0499516.1"/>
    </source>
</evidence>
<evidence type="ECO:0000313" key="2">
    <source>
        <dbReference type="Proteomes" id="UP001175228"/>
    </source>
</evidence>
<comment type="caution">
    <text evidence="1">The sequence shown here is derived from an EMBL/GenBank/DDBJ whole genome shotgun (WGS) entry which is preliminary data.</text>
</comment>
<proteinExistence type="predicted"/>
<accession>A0AA39QBN7</accession>
<gene>
    <name evidence="1" type="ORF">EDD18DRAFT_1349720</name>
</gene>
<reference evidence="1" key="1">
    <citation type="submission" date="2023-06" db="EMBL/GenBank/DDBJ databases">
        <authorList>
            <consortium name="Lawrence Berkeley National Laboratory"/>
            <person name="Ahrendt S."/>
            <person name="Sahu N."/>
            <person name="Indic B."/>
            <person name="Wong-Bajracharya J."/>
            <person name="Merenyi Z."/>
            <person name="Ke H.-M."/>
            <person name="Monk M."/>
            <person name="Kocsube S."/>
            <person name="Drula E."/>
            <person name="Lipzen A."/>
            <person name="Balint B."/>
            <person name="Henrissat B."/>
            <person name="Andreopoulos B."/>
            <person name="Martin F.M."/>
            <person name="Harder C.B."/>
            <person name="Rigling D."/>
            <person name="Ford K.L."/>
            <person name="Foster G.D."/>
            <person name="Pangilinan J."/>
            <person name="Papanicolaou A."/>
            <person name="Barry K."/>
            <person name="LaButti K."/>
            <person name="Viragh M."/>
            <person name="Koriabine M."/>
            <person name="Yan M."/>
            <person name="Riley R."/>
            <person name="Champramary S."/>
            <person name="Plett K.L."/>
            <person name="Tsai I.J."/>
            <person name="Slot J."/>
            <person name="Sipos G."/>
            <person name="Plett J."/>
            <person name="Nagy L.G."/>
            <person name="Grigoriev I.V."/>
        </authorList>
    </citation>
    <scope>NUCLEOTIDE SEQUENCE</scope>
    <source>
        <strain evidence="1">HWK02</strain>
    </source>
</reference>
<dbReference type="Proteomes" id="UP001175228">
    <property type="component" value="Unassembled WGS sequence"/>
</dbReference>